<dbReference type="PATRIC" id="fig|1229493.5.peg.2734"/>
<dbReference type="Proteomes" id="UP000031586">
    <property type="component" value="Unassembled WGS sequence"/>
</dbReference>
<evidence type="ECO:0000313" key="2">
    <source>
        <dbReference type="Proteomes" id="UP000031586"/>
    </source>
</evidence>
<sequence length="297" mass="33740">MSNLQFGIKIDYSRDEENSSRVFHAMGDLIDGINEIQQAVIDSTGLQLRLSSKLSRTIEGSVVGVQNNSLKNTDGTAYEKDNFLLKVQKKIESFLGKPAEHNTREPFKNLANELHKEVVDSFENDASSALKITHIDDYRIAKGAEKALNAIRIQLTEQDKVYVGIGDKSVEPNKRIGKSISISKSVDEIYSSEKDFPHEKIALEIVNAAFSGNTWRFKWLCKVTGRQEFSAKITHADWLENWFNRQVTILPGDGLRVDLRVYMTDKMKRVRHEIEAVHGVIPRTEMMQLLMDDQENA</sequence>
<comment type="caution">
    <text evidence="1">The sequence shown here is derived from an EMBL/GenBank/DDBJ whole genome shotgun (WGS) entry which is preliminary data.</text>
</comment>
<dbReference type="RefSeq" id="WP_020196710.1">
    <property type="nucleotide sequence ID" value="NZ_BAOH01000068.1"/>
</dbReference>
<organism evidence="1 2">
    <name type="scientific">Vibrio owensii CAIM 1854 = LMG 25443</name>
    <dbReference type="NCBI Taxonomy" id="1229493"/>
    <lineage>
        <taxon>Bacteria</taxon>
        <taxon>Pseudomonadati</taxon>
        <taxon>Pseudomonadota</taxon>
        <taxon>Gammaproteobacteria</taxon>
        <taxon>Vibrionales</taxon>
        <taxon>Vibrionaceae</taxon>
        <taxon>Vibrio</taxon>
    </lineage>
</organism>
<dbReference type="EMBL" id="JPRD01000029">
    <property type="protein sequence ID" value="KIF51746.1"/>
    <property type="molecule type" value="Genomic_DNA"/>
</dbReference>
<accession>A0A0C1ZFB9</accession>
<evidence type="ECO:0000313" key="1">
    <source>
        <dbReference type="EMBL" id="KIF51746.1"/>
    </source>
</evidence>
<dbReference type="AlphaFoldDB" id="A0A0C1ZFB9"/>
<name>A0A0C1ZFB9_9VIBR</name>
<protein>
    <submittedName>
        <fullName evidence="1">Uncharacterized protein</fullName>
    </submittedName>
</protein>
<reference evidence="1 2" key="1">
    <citation type="submission" date="2014-07" db="EMBL/GenBank/DDBJ databases">
        <title>Unique and conserved regions in Vibrio harveyi and related species in comparison with the shrimp pathogen Vibrio harveyi CAIM 1792.</title>
        <authorList>
            <person name="Espinoza-Valles I."/>
            <person name="Vora G."/>
            <person name="Leekitcharoenphon P."/>
            <person name="Ussery D."/>
            <person name="Hoj L."/>
            <person name="Gomez-Gil B."/>
        </authorList>
    </citation>
    <scope>NUCLEOTIDE SEQUENCE [LARGE SCALE GENOMIC DNA]</scope>
    <source>
        <strain evidence="2">CAIM 1854 / LMG 25443</strain>
    </source>
</reference>
<gene>
    <name evidence="1" type="ORF">H735_17880</name>
</gene>
<proteinExistence type="predicted"/>